<dbReference type="InterPro" id="IPR031309">
    <property type="entry name" value="Ribosomal_uL5_C"/>
</dbReference>
<keyword evidence="5" id="KW-0694">RNA-binding</keyword>
<dbReference type="InterPro" id="IPR002132">
    <property type="entry name" value="Ribosomal_uL5"/>
</dbReference>
<evidence type="ECO:0000259" key="8">
    <source>
        <dbReference type="Pfam" id="PF00673"/>
    </source>
</evidence>
<feature type="domain" description="Large ribosomal subunit protein uL5 C-terminal" evidence="8">
    <location>
        <begin position="125"/>
        <end position="215"/>
    </location>
</feature>
<name>A0A0H4TBR8_9BACT</name>
<keyword evidence="5" id="KW-0820">tRNA-binding</keyword>
<evidence type="ECO:0000259" key="7">
    <source>
        <dbReference type="Pfam" id="PF00281"/>
    </source>
</evidence>
<dbReference type="SUPFAM" id="SSF57716">
    <property type="entry name" value="Glucocorticoid receptor-like (DNA-binding domain)"/>
    <property type="match status" value="1"/>
</dbReference>
<protein>
    <recommendedName>
        <fullName evidence="4 5">Large ribosomal subunit protein uL5</fullName>
    </recommendedName>
</protein>
<keyword evidence="3 5" id="KW-0687">Ribonucleoprotein</keyword>
<dbReference type="Pfam" id="PF00281">
    <property type="entry name" value="Ribosomal_L5"/>
    <property type="match status" value="1"/>
</dbReference>
<gene>
    <name evidence="5 9" type="primary">rplE</name>
</gene>
<dbReference type="NCBIfam" id="NF006477">
    <property type="entry name" value="PRK08881.1"/>
    <property type="match status" value="1"/>
</dbReference>
<evidence type="ECO:0000256" key="4">
    <source>
        <dbReference type="ARBA" id="ARBA00035245"/>
    </source>
</evidence>
<dbReference type="EMBL" id="KT007076">
    <property type="protein sequence ID" value="AKQ05413.1"/>
    <property type="molecule type" value="Genomic_DNA"/>
</dbReference>
<comment type="similarity">
    <text evidence="1 5">Belongs to the universal ribosomal protein uL5 family.</text>
</comment>
<keyword evidence="2 5" id="KW-0689">Ribosomal protein</keyword>
<dbReference type="GO" id="GO:0000049">
    <property type="term" value="F:tRNA binding"/>
    <property type="evidence" value="ECO:0007669"/>
    <property type="project" value="UniProtKB-UniRule"/>
</dbReference>
<evidence type="ECO:0000256" key="3">
    <source>
        <dbReference type="ARBA" id="ARBA00023274"/>
    </source>
</evidence>
<dbReference type="InterPro" id="IPR020930">
    <property type="entry name" value="Ribosomal_uL5_bac-type"/>
</dbReference>
<dbReference type="GO" id="GO:0006412">
    <property type="term" value="P:translation"/>
    <property type="evidence" value="ECO:0007669"/>
    <property type="project" value="UniProtKB-UniRule"/>
</dbReference>
<dbReference type="GO" id="GO:1990904">
    <property type="term" value="C:ribonucleoprotein complex"/>
    <property type="evidence" value="ECO:0007669"/>
    <property type="project" value="UniProtKB-KW"/>
</dbReference>
<accession>A0A0H4TBR8</accession>
<dbReference type="InterPro" id="IPR031310">
    <property type="entry name" value="Ribosomal_uL5_N"/>
</dbReference>
<dbReference type="InterPro" id="IPR018271">
    <property type="entry name" value="Ribosomal_uS14_CS"/>
</dbReference>
<dbReference type="InterPro" id="IPR022803">
    <property type="entry name" value="Ribosomal_uL5_dom_sf"/>
</dbReference>
<evidence type="ECO:0000256" key="2">
    <source>
        <dbReference type="ARBA" id="ARBA00022980"/>
    </source>
</evidence>
<comment type="function">
    <text evidence="5">This is 1 of the proteins that bind and probably mediate the attachment of the 5S RNA into the large ribosomal subunit, where it forms part of the central protuberance. In the 70S ribosome it contacts protein S13 of the 30S subunit (bridge B1b), connecting the 2 subunits; this bridge is implicated in subunit movement. Contacts the P site tRNA; the 5S rRNA and some of its associated proteins might help stabilize positioning of ribosome-bound tRNAs.</text>
</comment>
<dbReference type="Gene3D" id="4.10.830.10">
    <property type="entry name" value="30s Ribosomal Protein S14, Chain N"/>
    <property type="match status" value="1"/>
</dbReference>
<reference evidence="9" key="1">
    <citation type="journal article" date="2015" name="ISME J.">
        <title>Aquifer environment selects for microbial species cohorts in sediment and groundwater.</title>
        <authorList>
            <person name="Hug L.A."/>
            <person name="Thomas B.C."/>
            <person name="Brown C.T."/>
            <person name="Frischkorn K.R."/>
            <person name="Williams K.H."/>
            <person name="Tringe S.G."/>
            <person name="Banfield J.F."/>
        </authorList>
    </citation>
    <scope>NUCLEOTIDE SEQUENCE</scope>
</reference>
<dbReference type="GO" id="GO:0003735">
    <property type="term" value="F:structural constituent of ribosome"/>
    <property type="evidence" value="ECO:0007669"/>
    <property type="project" value="InterPro"/>
</dbReference>
<dbReference type="GO" id="GO:0019843">
    <property type="term" value="F:rRNA binding"/>
    <property type="evidence" value="ECO:0007669"/>
    <property type="project" value="UniProtKB-UniRule"/>
</dbReference>
<dbReference type="Pfam" id="PF00253">
    <property type="entry name" value="Ribosomal_S14"/>
    <property type="match status" value="1"/>
</dbReference>
<dbReference type="PANTHER" id="PTHR11994">
    <property type="entry name" value="60S RIBOSOMAL PROTEIN L11-RELATED"/>
    <property type="match status" value="1"/>
</dbReference>
<dbReference type="SUPFAM" id="SSF55282">
    <property type="entry name" value="RL5-like"/>
    <property type="match status" value="1"/>
</dbReference>
<dbReference type="Gene3D" id="3.30.1440.10">
    <property type="match status" value="1"/>
</dbReference>
<evidence type="ECO:0000256" key="1">
    <source>
        <dbReference type="ARBA" id="ARBA00008553"/>
    </source>
</evidence>
<dbReference type="HAMAP" id="MF_01333_B">
    <property type="entry name" value="Ribosomal_uL5_B"/>
    <property type="match status" value="1"/>
</dbReference>
<evidence type="ECO:0000313" key="9">
    <source>
        <dbReference type="EMBL" id="AKQ05413.1"/>
    </source>
</evidence>
<dbReference type="FunFam" id="3.30.1440.10:FF:000001">
    <property type="entry name" value="50S ribosomal protein L5"/>
    <property type="match status" value="1"/>
</dbReference>
<dbReference type="PROSITE" id="PS00527">
    <property type="entry name" value="RIBOSOMAL_S14"/>
    <property type="match status" value="1"/>
</dbReference>
<evidence type="ECO:0000256" key="6">
    <source>
        <dbReference type="SAM" id="MobiDB-lite"/>
    </source>
</evidence>
<dbReference type="GO" id="GO:0005840">
    <property type="term" value="C:ribosome"/>
    <property type="evidence" value="ECO:0007669"/>
    <property type="project" value="UniProtKB-KW"/>
</dbReference>
<dbReference type="InterPro" id="IPR001209">
    <property type="entry name" value="Ribosomal_uS14"/>
</dbReference>
<organism evidence="9">
    <name type="scientific">uncultured Ignavibacteria bacterium Rifle_16ft_4_minimus_32691</name>
    <dbReference type="NCBI Taxonomy" id="1665102"/>
    <lineage>
        <taxon>Bacteria</taxon>
        <taxon>Pseudomonadati</taxon>
        <taxon>Ignavibacteriota</taxon>
        <taxon>Ignavibacteria</taxon>
        <taxon>environmental samples</taxon>
    </lineage>
</organism>
<feature type="region of interest" description="Disordered" evidence="6">
    <location>
        <begin position="1"/>
        <end position="36"/>
    </location>
</feature>
<feature type="domain" description="Large ribosomal subunit protein uL5 N-terminal" evidence="7">
    <location>
        <begin position="65"/>
        <end position="121"/>
    </location>
</feature>
<evidence type="ECO:0000256" key="5">
    <source>
        <dbReference type="HAMAP-Rule" id="MF_01333"/>
    </source>
</evidence>
<keyword evidence="5" id="KW-0699">rRNA-binding</keyword>
<dbReference type="AlphaFoldDB" id="A0A0H4TBR8"/>
<sequence>MVDKKAKKENPEKQVKAVKESKDSKKESKKAQAPKEKELKIKTRLADYYKAEIVPSLIKKFSFKSVMQVPRLHKIVVNMGVGEAVTDQKILEEAIKDLETITGQKASMRKSKKAISNFKLREGVNIGAMVTLRKQKMYEFLDRLINIALPCVRDFKGLSDKSFDGHGNYSLGIKEQIIFPEINFDKVTRVLGMDITFVTSAPTDNEAYELLQAFGGEKYAKLRNELKEKGDYDALQKLPKNSSPVRLHNRCMFTGRARGFHRKFGVSRLVLREMALKGEIPGLKKSSW</sequence>
<dbReference type="NCBIfam" id="NF000585">
    <property type="entry name" value="PRK00010.1"/>
    <property type="match status" value="1"/>
</dbReference>
<dbReference type="InterPro" id="IPR043140">
    <property type="entry name" value="Ribosomal_uS14_sf"/>
</dbReference>
<proteinExistence type="inferred from homology"/>
<comment type="subunit">
    <text evidence="5">Part of the 50S ribosomal subunit; part of the 5S rRNA/L5/L18/L25 subcomplex. Contacts the 5S rRNA and the P site tRNA. Forms a bridge to the 30S subunit in the 70S ribosome.</text>
</comment>
<dbReference type="Pfam" id="PF00673">
    <property type="entry name" value="Ribosomal_L5_C"/>
    <property type="match status" value="1"/>
</dbReference>